<dbReference type="Gene3D" id="3.40.50.1820">
    <property type="entry name" value="alpha/beta hydrolase"/>
    <property type="match status" value="1"/>
</dbReference>
<dbReference type="PANTHER" id="PTHR43798:SF33">
    <property type="entry name" value="HYDROLASE, PUTATIVE (AFU_ORTHOLOGUE AFUA_2G14860)-RELATED"/>
    <property type="match status" value="1"/>
</dbReference>
<keyword evidence="1" id="KW-0732">Signal</keyword>
<evidence type="ECO:0000256" key="1">
    <source>
        <dbReference type="SAM" id="SignalP"/>
    </source>
</evidence>
<dbReference type="PRINTS" id="PR00111">
    <property type="entry name" value="ABHYDROLASE"/>
</dbReference>
<dbReference type="SUPFAM" id="SSF53474">
    <property type="entry name" value="alpha/beta-Hydrolases"/>
    <property type="match status" value="1"/>
</dbReference>
<dbReference type="InterPro" id="IPR050266">
    <property type="entry name" value="AB_hydrolase_sf"/>
</dbReference>
<evidence type="ECO:0000259" key="2">
    <source>
        <dbReference type="Pfam" id="PF00561"/>
    </source>
</evidence>
<dbReference type="GO" id="GO:0016787">
    <property type="term" value="F:hydrolase activity"/>
    <property type="evidence" value="ECO:0007669"/>
    <property type="project" value="UniProtKB-KW"/>
</dbReference>
<reference evidence="3 4" key="1">
    <citation type="submission" date="2022-03" db="EMBL/GenBank/DDBJ databases">
        <title>Complete genome analysis of Roseomonas KG 17.1 : a prolific producer of plant growth promoters.</title>
        <authorList>
            <person name="Saadouli I."/>
            <person name="Najjari A."/>
            <person name="Mosbah A."/>
            <person name="Ouzari H.I."/>
        </authorList>
    </citation>
    <scope>NUCLEOTIDE SEQUENCE [LARGE SCALE GENOMIC DNA]</scope>
    <source>
        <strain evidence="3 4">KG17-1</strain>
    </source>
</reference>
<evidence type="ECO:0000313" key="3">
    <source>
        <dbReference type="EMBL" id="MCI0753796.1"/>
    </source>
</evidence>
<feature type="chain" id="PRO_5046112878" evidence="1">
    <location>
        <begin position="20"/>
        <end position="345"/>
    </location>
</feature>
<protein>
    <submittedName>
        <fullName evidence="3">Alpha/beta hydrolase</fullName>
    </submittedName>
</protein>
<name>A0ABS9W3C5_9PROT</name>
<proteinExistence type="predicted"/>
<dbReference type="RefSeq" id="WP_120007992.1">
    <property type="nucleotide sequence ID" value="NZ_JALBUU010000004.1"/>
</dbReference>
<dbReference type="EMBL" id="JALBUU010000004">
    <property type="protein sequence ID" value="MCI0753796.1"/>
    <property type="molecule type" value="Genomic_DNA"/>
</dbReference>
<comment type="caution">
    <text evidence="3">The sequence shown here is derived from an EMBL/GenBank/DDBJ whole genome shotgun (WGS) entry which is preliminary data.</text>
</comment>
<dbReference type="Pfam" id="PF00561">
    <property type="entry name" value="Abhydrolase_1"/>
    <property type="match status" value="1"/>
</dbReference>
<dbReference type="InterPro" id="IPR029058">
    <property type="entry name" value="AB_hydrolase_fold"/>
</dbReference>
<keyword evidence="3" id="KW-0378">Hydrolase</keyword>
<dbReference type="InterPro" id="IPR000073">
    <property type="entry name" value="AB_hydrolase_1"/>
</dbReference>
<accession>A0ABS9W3C5</accession>
<evidence type="ECO:0000313" key="4">
    <source>
        <dbReference type="Proteomes" id="UP001201985"/>
    </source>
</evidence>
<dbReference type="PANTHER" id="PTHR43798">
    <property type="entry name" value="MONOACYLGLYCEROL LIPASE"/>
    <property type="match status" value="1"/>
</dbReference>
<keyword evidence="4" id="KW-1185">Reference proteome</keyword>
<organism evidence="3 4">
    <name type="scientific">Teichococcus vastitatis</name>
    <dbReference type="NCBI Taxonomy" id="2307076"/>
    <lineage>
        <taxon>Bacteria</taxon>
        <taxon>Pseudomonadati</taxon>
        <taxon>Pseudomonadota</taxon>
        <taxon>Alphaproteobacteria</taxon>
        <taxon>Acetobacterales</taxon>
        <taxon>Roseomonadaceae</taxon>
        <taxon>Roseomonas</taxon>
    </lineage>
</organism>
<sequence length="345" mass="38561">MRLASLIAALLMLPAAVSAVRAQQPAAAPDSGVEQSYGPRLEGFAYPFPTAEFNFTSQRQPLSMSYMDIQPQRPNGRSIVLLHGKNFCGATWEETIGALRDNGWRVVVPDQIGFCRSSKPQGYQFTLHQLAANTHALLNELGIRRAVVMGHSMGGMLAARYALTYPEQTEGLVMVNPIGLEDWEAAGVPHQTVDQWFASEQRTSVESIRAYQRNTYYAGQWEPRFERWVQMQAGLYAGPGREQVLWNQAQTSDMVFTQPVLYQFPQIRVPTLLMIGDKDNTAIGKAAAPRDVQPRLGNYSELAPRAHEAIPNSKLVRFEDLGHSPQIQAPARFHQSLLQELSRLR</sequence>
<gene>
    <name evidence="3" type="ORF">MON41_08485</name>
</gene>
<feature type="domain" description="AB hydrolase-1" evidence="2">
    <location>
        <begin position="79"/>
        <end position="330"/>
    </location>
</feature>
<dbReference type="Proteomes" id="UP001201985">
    <property type="component" value="Unassembled WGS sequence"/>
</dbReference>
<feature type="signal peptide" evidence="1">
    <location>
        <begin position="1"/>
        <end position="19"/>
    </location>
</feature>